<dbReference type="SFLD" id="SFLDS00019">
    <property type="entry name" value="Glutathione_Transferase_(cytos"/>
    <property type="match status" value="1"/>
</dbReference>
<dbReference type="SUPFAM" id="SSF47616">
    <property type="entry name" value="GST C-terminal domain-like"/>
    <property type="match status" value="1"/>
</dbReference>
<dbReference type="InterPro" id="IPR005955">
    <property type="entry name" value="GST_Zeta"/>
</dbReference>
<dbReference type="EMBL" id="JAAOAK010000343">
    <property type="protein sequence ID" value="KAF5671905.1"/>
    <property type="molecule type" value="Genomic_DNA"/>
</dbReference>
<dbReference type="InterPro" id="IPR040079">
    <property type="entry name" value="Glutathione_S-Trfase"/>
</dbReference>
<dbReference type="Gene3D" id="3.40.30.10">
    <property type="entry name" value="Glutaredoxin"/>
    <property type="match status" value="1"/>
</dbReference>
<dbReference type="AlphaFoldDB" id="A0A8H5TGQ6"/>
<dbReference type="InterPro" id="IPR010987">
    <property type="entry name" value="Glutathione-S-Trfase_C-like"/>
</dbReference>
<dbReference type="Pfam" id="PF02798">
    <property type="entry name" value="GST_N"/>
    <property type="match status" value="1"/>
</dbReference>
<evidence type="ECO:0000313" key="5">
    <source>
        <dbReference type="Proteomes" id="UP000562682"/>
    </source>
</evidence>
<proteinExistence type="inferred from homology"/>
<dbReference type="InterPro" id="IPR004045">
    <property type="entry name" value="Glutathione_S-Trfase_N"/>
</dbReference>
<dbReference type="GO" id="GO:0016034">
    <property type="term" value="F:maleylacetoacetate isomerase activity"/>
    <property type="evidence" value="ECO:0007669"/>
    <property type="project" value="TreeGrafter"/>
</dbReference>
<dbReference type="PANTHER" id="PTHR42673:SF4">
    <property type="entry name" value="MALEYLACETOACETATE ISOMERASE"/>
    <property type="match status" value="1"/>
</dbReference>
<accession>A0A8H5TGQ6</accession>
<dbReference type="InterPro" id="IPR036249">
    <property type="entry name" value="Thioredoxin-like_sf"/>
</dbReference>
<keyword evidence="4" id="KW-0413">Isomerase</keyword>
<dbReference type="SUPFAM" id="SSF52833">
    <property type="entry name" value="Thioredoxin-like"/>
    <property type="match status" value="1"/>
</dbReference>
<protein>
    <submittedName>
        <fullName evidence="4">Maleylacetoacetate isomerase</fullName>
    </submittedName>
</protein>
<dbReference type="PROSITE" id="PS50405">
    <property type="entry name" value="GST_CTER"/>
    <property type="match status" value="1"/>
</dbReference>
<evidence type="ECO:0000256" key="1">
    <source>
        <dbReference type="ARBA" id="ARBA00010007"/>
    </source>
</evidence>
<dbReference type="NCBIfam" id="TIGR01262">
    <property type="entry name" value="maiA"/>
    <property type="match status" value="1"/>
</dbReference>
<dbReference type="Proteomes" id="UP000562682">
    <property type="component" value="Unassembled WGS sequence"/>
</dbReference>
<dbReference type="InterPro" id="IPR004046">
    <property type="entry name" value="GST_C"/>
</dbReference>
<gene>
    <name evidence="4" type="ORF">FDENT_10751</name>
</gene>
<feature type="domain" description="GST N-terminal" evidence="2">
    <location>
        <begin position="2"/>
        <end position="87"/>
    </location>
</feature>
<evidence type="ECO:0000259" key="2">
    <source>
        <dbReference type="PROSITE" id="PS50404"/>
    </source>
</evidence>
<evidence type="ECO:0000313" key="4">
    <source>
        <dbReference type="EMBL" id="KAF5671905.1"/>
    </source>
</evidence>
<organism evidence="4 5">
    <name type="scientific">Fusarium denticulatum</name>
    <dbReference type="NCBI Taxonomy" id="48507"/>
    <lineage>
        <taxon>Eukaryota</taxon>
        <taxon>Fungi</taxon>
        <taxon>Dikarya</taxon>
        <taxon>Ascomycota</taxon>
        <taxon>Pezizomycotina</taxon>
        <taxon>Sordariomycetes</taxon>
        <taxon>Hypocreomycetidae</taxon>
        <taxon>Hypocreales</taxon>
        <taxon>Nectriaceae</taxon>
        <taxon>Fusarium</taxon>
        <taxon>Fusarium fujikuroi species complex</taxon>
    </lineage>
</organism>
<dbReference type="CDD" id="cd03191">
    <property type="entry name" value="GST_C_Zeta"/>
    <property type="match status" value="1"/>
</dbReference>
<name>A0A8H5TGQ6_9HYPO</name>
<evidence type="ECO:0000259" key="3">
    <source>
        <dbReference type="PROSITE" id="PS50405"/>
    </source>
</evidence>
<sequence>MSTYTLYGYFRSSCSARLRIVLNFKNISYETVPVDLLGNAQLSEAHLSLNPSASVPLLCRQTGNEVVRIGQSIAAMEYLDEIHPDNPLLPPRSNPELRATVRVLVNIIAADVQPLGNLRVIRRVKNLGGDIEEWCREFMRKGLVAYEAIIRDHDDCGNCYSVGNQMTMADVCLVPAIWSAERYGLDLNEFPEISRVFKALEQHPAIVAAHWRRQLDTPTELRL</sequence>
<dbReference type="SFLD" id="SFLDG00358">
    <property type="entry name" value="Main_(cytGST)"/>
    <property type="match status" value="1"/>
</dbReference>
<dbReference type="Gene3D" id="1.20.1050.10">
    <property type="match status" value="1"/>
</dbReference>
<dbReference type="InterPro" id="IPR034330">
    <property type="entry name" value="GST_Zeta_C"/>
</dbReference>
<dbReference type="PROSITE" id="PS50404">
    <property type="entry name" value="GST_NTER"/>
    <property type="match status" value="1"/>
</dbReference>
<dbReference type="Pfam" id="PF00043">
    <property type="entry name" value="GST_C"/>
    <property type="match status" value="1"/>
</dbReference>
<dbReference type="GO" id="GO:0005739">
    <property type="term" value="C:mitochondrion"/>
    <property type="evidence" value="ECO:0007669"/>
    <property type="project" value="TreeGrafter"/>
</dbReference>
<dbReference type="GO" id="GO:0006749">
    <property type="term" value="P:glutathione metabolic process"/>
    <property type="evidence" value="ECO:0007669"/>
    <property type="project" value="TreeGrafter"/>
</dbReference>
<feature type="domain" description="GST C-terminal" evidence="3">
    <location>
        <begin position="94"/>
        <end position="219"/>
    </location>
</feature>
<comment type="caution">
    <text evidence="4">The sequence shown here is derived from an EMBL/GenBank/DDBJ whole genome shotgun (WGS) entry which is preliminary data.</text>
</comment>
<dbReference type="InterPro" id="IPR036282">
    <property type="entry name" value="Glutathione-S-Trfase_C_sf"/>
</dbReference>
<dbReference type="GO" id="GO:0004364">
    <property type="term" value="F:glutathione transferase activity"/>
    <property type="evidence" value="ECO:0007669"/>
    <property type="project" value="TreeGrafter"/>
</dbReference>
<dbReference type="FunFam" id="1.20.1050.10:FF:000010">
    <property type="entry name" value="Maleylacetoacetate isomerase isoform 1"/>
    <property type="match status" value="1"/>
</dbReference>
<comment type="similarity">
    <text evidence="1">Belongs to the GST superfamily. Zeta family.</text>
</comment>
<keyword evidence="5" id="KW-1185">Reference proteome</keyword>
<dbReference type="GO" id="GO:0006559">
    <property type="term" value="P:L-phenylalanine catabolic process"/>
    <property type="evidence" value="ECO:0007669"/>
    <property type="project" value="TreeGrafter"/>
</dbReference>
<reference evidence="4 5" key="1">
    <citation type="submission" date="2020-05" db="EMBL/GenBank/DDBJ databases">
        <title>Identification and distribution of gene clusters putatively required for synthesis of sphingolipid metabolism inhibitors in phylogenetically diverse species of the filamentous fungus Fusarium.</title>
        <authorList>
            <person name="Kim H.-S."/>
            <person name="Busman M."/>
            <person name="Brown D.W."/>
            <person name="Divon H."/>
            <person name="Uhlig S."/>
            <person name="Proctor R.H."/>
        </authorList>
    </citation>
    <scope>NUCLEOTIDE SEQUENCE [LARGE SCALE GENOMIC DNA]</scope>
    <source>
        <strain evidence="4 5">NRRL 25311</strain>
    </source>
</reference>
<dbReference type="PANTHER" id="PTHR42673">
    <property type="entry name" value="MALEYLACETOACETATE ISOMERASE"/>
    <property type="match status" value="1"/>
</dbReference>